<evidence type="ECO:0000313" key="6">
    <source>
        <dbReference type="EMBL" id="KAL3111464.1"/>
    </source>
</evidence>
<protein>
    <submittedName>
        <fullName evidence="6">Uncharacterized protein</fullName>
    </submittedName>
</protein>
<evidence type="ECO:0000256" key="3">
    <source>
        <dbReference type="ARBA" id="ARBA00022989"/>
    </source>
</evidence>
<organism evidence="6 7">
    <name type="scientific">Heterodera trifolii</name>
    <dbReference type="NCBI Taxonomy" id="157864"/>
    <lineage>
        <taxon>Eukaryota</taxon>
        <taxon>Metazoa</taxon>
        <taxon>Ecdysozoa</taxon>
        <taxon>Nematoda</taxon>
        <taxon>Chromadorea</taxon>
        <taxon>Rhabditida</taxon>
        <taxon>Tylenchina</taxon>
        <taxon>Tylenchomorpha</taxon>
        <taxon>Tylenchoidea</taxon>
        <taxon>Heteroderidae</taxon>
        <taxon>Heteroderinae</taxon>
        <taxon>Heterodera</taxon>
    </lineage>
</organism>
<keyword evidence="3 5" id="KW-1133">Transmembrane helix</keyword>
<keyword evidence="4 5" id="KW-0472">Membrane</keyword>
<dbReference type="GO" id="GO:0016020">
    <property type="term" value="C:membrane"/>
    <property type="evidence" value="ECO:0007669"/>
    <property type="project" value="UniProtKB-SubCell"/>
</dbReference>
<evidence type="ECO:0000256" key="1">
    <source>
        <dbReference type="ARBA" id="ARBA00004141"/>
    </source>
</evidence>
<dbReference type="Proteomes" id="UP001620626">
    <property type="component" value="Unassembled WGS sequence"/>
</dbReference>
<feature type="transmembrane region" description="Helical" evidence="5">
    <location>
        <begin position="260"/>
        <end position="287"/>
    </location>
</feature>
<comment type="subcellular location">
    <subcellularLocation>
        <location evidence="1">Membrane</location>
        <topology evidence="1">Multi-pass membrane protein</topology>
    </subcellularLocation>
</comment>
<feature type="transmembrane region" description="Helical" evidence="5">
    <location>
        <begin position="185"/>
        <end position="205"/>
    </location>
</feature>
<dbReference type="Pfam" id="PF04103">
    <property type="entry name" value="CD20"/>
    <property type="match status" value="1"/>
</dbReference>
<evidence type="ECO:0000256" key="4">
    <source>
        <dbReference type="ARBA" id="ARBA00023136"/>
    </source>
</evidence>
<feature type="transmembrane region" description="Helical" evidence="5">
    <location>
        <begin position="121"/>
        <end position="142"/>
    </location>
</feature>
<evidence type="ECO:0000313" key="7">
    <source>
        <dbReference type="Proteomes" id="UP001620626"/>
    </source>
</evidence>
<reference evidence="6 7" key="1">
    <citation type="submission" date="2024-10" db="EMBL/GenBank/DDBJ databases">
        <authorList>
            <person name="Kim D."/>
        </authorList>
    </citation>
    <scope>NUCLEOTIDE SEQUENCE [LARGE SCALE GENOMIC DNA]</scope>
    <source>
        <strain evidence="6">BH-2024</strain>
    </source>
</reference>
<evidence type="ECO:0000256" key="5">
    <source>
        <dbReference type="SAM" id="Phobius"/>
    </source>
</evidence>
<dbReference type="EMBL" id="JBICBT010000506">
    <property type="protein sequence ID" value="KAL3111464.1"/>
    <property type="molecule type" value="Genomic_DNA"/>
</dbReference>
<accession>A0ABD2L8F5</accession>
<dbReference type="AlphaFoldDB" id="A0ABD2L8F5"/>
<comment type="caution">
    <text evidence="6">The sequence shown here is derived from an EMBL/GenBank/DDBJ whole genome shotgun (WGS) entry which is preliminary data.</text>
</comment>
<dbReference type="InterPro" id="IPR007237">
    <property type="entry name" value="CD20-like"/>
</dbReference>
<evidence type="ECO:0000256" key="2">
    <source>
        <dbReference type="ARBA" id="ARBA00022692"/>
    </source>
</evidence>
<gene>
    <name evidence="6" type="ORF">niasHT_017691</name>
</gene>
<name>A0ABD2L8F5_9BILA</name>
<sequence length="297" mass="33124">MPQPSAPPLIELIQLQTVNHHNKAAPSAEMKHIYNDGTSNAYASSPVPTISTCSAPPPPVVPMSYMNPKQQHQHYQCYQQQQQPLMDGYGYAVPVVPMANNDCNNVRSFCAALCRCRLKNVGMFCIAFVEFCISALLLSVGLWCLLETADFCPFYSALWTAALCTVTSLVGIVAAKVGTPTHWHVANLVLSLVSILLCIGCAIISHRNWQLTGLYKGIHNPISRRDRYYCLIGEYDMDRMKHSQKQHKAYFNECLFKVKLGVAIMTAQLIFVILLAILFALTAIFCVRKIIIAARKR</sequence>
<proteinExistence type="predicted"/>
<keyword evidence="2 5" id="KW-0812">Transmembrane</keyword>
<keyword evidence="7" id="KW-1185">Reference proteome</keyword>
<feature type="transmembrane region" description="Helical" evidence="5">
    <location>
        <begin position="154"/>
        <end position="173"/>
    </location>
</feature>